<name>A0A8H5FXI4_9AGAR</name>
<evidence type="ECO:0008006" key="5">
    <source>
        <dbReference type="Google" id="ProtNLM"/>
    </source>
</evidence>
<feature type="region of interest" description="Disordered" evidence="2">
    <location>
        <begin position="212"/>
        <end position="266"/>
    </location>
</feature>
<reference evidence="3 4" key="1">
    <citation type="journal article" date="2020" name="ISME J.">
        <title>Uncovering the hidden diversity of litter-decomposition mechanisms in mushroom-forming fungi.</title>
        <authorList>
            <person name="Floudas D."/>
            <person name="Bentzer J."/>
            <person name="Ahren D."/>
            <person name="Johansson T."/>
            <person name="Persson P."/>
            <person name="Tunlid A."/>
        </authorList>
    </citation>
    <scope>NUCLEOTIDE SEQUENCE [LARGE SCALE GENOMIC DNA]</scope>
    <source>
        <strain evidence="3 4">CBS 146.42</strain>
    </source>
</reference>
<accession>A0A8H5FXI4</accession>
<evidence type="ECO:0000256" key="1">
    <source>
        <dbReference type="ARBA" id="ARBA00005536"/>
    </source>
</evidence>
<dbReference type="PANTHER" id="PTHR12161:SF5">
    <property type="entry name" value="IST1 HOMOLOG"/>
    <property type="match status" value="1"/>
</dbReference>
<comment type="similarity">
    <text evidence="1">Belongs to the IST1 family.</text>
</comment>
<evidence type="ECO:0000256" key="2">
    <source>
        <dbReference type="SAM" id="MobiDB-lite"/>
    </source>
</evidence>
<dbReference type="Gene3D" id="1.20.1260.60">
    <property type="entry name" value="Vacuolar protein sorting-associated protein Ist1"/>
    <property type="match status" value="1"/>
</dbReference>
<dbReference type="InterPro" id="IPR042277">
    <property type="entry name" value="IST1-like"/>
</dbReference>
<dbReference type="OrthoDB" id="29853at2759"/>
<dbReference type="EMBL" id="JAACJO010000011">
    <property type="protein sequence ID" value="KAF5352408.1"/>
    <property type="molecule type" value="Genomic_DNA"/>
</dbReference>
<comment type="caution">
    <text evidence="3">The sequence shown here is derived from an EMBL/GenBank/DDBJ whole genome shotgun (WGS) entry which is preliminary data.</text>
</comment>
<dbReference type="Proteomes" id="UP000559027">
    <property type="component" value="Unassembled WGS sequence"/>
</dbReference>
<dbReference type="Pfam" id="PF03398">
    <property type="entry name" value="Ist1"/>
    <property type="match status" value="2"/>
</dbReference>
<dbReference type="InterPro" id="IPR005061">
    <property type="entry name" value="Ist1"/>
</dbReference>
<evidence type="ECO:0000313" key="4">
    <source>
        <dbReference type="Proteomes" id="UP000559027"/>
    </source>
</evidence>
<dbReference type="PANTHER" id="PTHR12161">
    <property type="entry name" value="IST1 FAMILY MEMBER"/>
    <property type="match status" value="1"/>
</dbReference>
<dbReference type="AlphaFoldDB" id="A0A8H5FXI4"/>
<organism evidence="3 4">
    <name type="scientific">Leucocoprinus leucothites</name>
    <dbReference type="NCBI Taxonomy" id="201217"/>
    <lineage>
        <taxon>Eukaryota</taxon>
        <taxon>Fungi</taxon>
        <taxon>Dikarya</taxon>
        <taxon>Basidiomycota</taxon>
        <taxon>Agaricomycotina</taxon>
        <taxon>Agaricomycetes</taxon>
        <taxon>Agaricomycetidae</taxon>
        <taxon>Agaricales</taxon>
        <taxon>Agaricineae</taxon>
        <taxon>Agaricaceae</taxon>
        <taxon>Leucocoprinus</taxon>
    </lineage>
</organism>
<feature type="compositionally biased region" description="Basic and acidic residues" evidence="2">
    <location>
        <begin position="232"/>
        <end position="248"/>
    </location>
</feature>
<proteinExistence type="inferred from homology"/>
<evidence type="ECO:0000313" key="3">
    <source>
        <dbReference type="EMBL" id="KAF5352408.1"/>
    </source>
</evidence>
<gene>
    <name evidence="3" type="ORF">D9756_005821</name>
</gene>
<keyword evidence="4" id="KW-1185">Reference proteome</keyword>
<dbReference type="GO" id="GO:0015031">
    <property type="term" value="P:protein transport"/>
    <property type="evidence" value="ECO:0007669"/>
    <property type="project" value="InterPro"/>
</dbReference>
<sequence length="279" mass="31237">MSRTAYLNYSKTLPASGPAQAPLTACYALARLSVQRLRTLQQKKEAQAKASRRDIATLLERGKVETARIKVEGLINEDVHVELLELLELYCELLLARFGLLDQRCELDSPAFTRCRYSSASDSVLGNQIQPSLKAFAASFTPLREPNLKVIVLPELHVLRDILMHKYGREFSARVMENRDSCMMRKLVVDQPSNVLVDGYLREIAKGYGVPWESDTADETAASTNEDTSTQEEDKSPDEKDQPLDEKGGGSLPSAPSSNVEKEDDFETLVKRFADLKKR</sequence>
<protein>
    <recommendedName>
        <fullName evidence="5">DUF292-domain-containing protein</fullName>
    </recommendedName>
</protein>